<keyword evidence="3 5" id="KW-0378">Hydrolase</keyword>
<evidence type="ECO:0000313" key="6">
    <source>
        <dbReference type="Proteomes" id="UP000246073"/>
    </source>
</evidence>
<dbReference type="Pfam" id="PF10502">
    <property type="entry name" value="Peptidase_S26"/>
    <property type="match status" value="1"/>
</dbReference>
<comment type="catalytic activity">
    <reaction evidence="3">
        <text>Cleavage of hydrophobic, N-terminal signal or leader sequences from secreted and periplasmic proteins.</text>
        <dbReference type="EC" id="3.4.21.89"/>
    </reaction>
</comment>
<dbReference type="InterPro" id="IPR019533">
    <property type="entry name" value="Peptidase_S26"/>
</dbReference>
<dbReference type="EMBL" id="OOFM01000005">
    <property type="protein sequence ID" value="SPL64599.1"/>
    <property type="molecule type" value="Genomic_DNA"/>
</dbReference>
<dbReference type="AlphaFoldDB" id="A0A2P9HKJ5"/>
<dbReference type="PANTHER" id="PTHR43390:SF1">
    <property type="entry name" value="CHLOROPLAST PROCESSING PEPTIDASE"/>
    <property type="match status" value="1"/>
</dbReference>
<dbReference type="GO" id="GO:0004252">
    <property type="term" value="F:serine-type endopeptidase activity"/>
    <property type="evidence" value="ECO:0007669"/>
    <property type="project" value="InterPro"/>
</dbReference>
<evidence type="ECO:0000256" key="1">
    <source>
        <dbReference type="ARBA" id="ARBA00009370"/>
    </source>
</evidence>
<dbReference type="PANTHER" id="PTHR43390">
    <property type="entry name" value="SIGNAL PEPTIDASE I"/>
    <property type="match status" value="1"/>
</dbReference>
<dbReference type="PRINTS" id="PR00727">
    <property type="entry name" value="LEADERPTASE"/>
</dbReference>
<dbReference type="InterPro" id="IPR000223">
    <property type="entry name" value="Pept_S26A_signal_pept_1"/>
</dbReference>
<reference evidence="6" key="1">
    <citation type="submission" date="2017-12" db="EMBL/GenBank/DDBJ databases">
        <authorList>
            <person name="Diaz M."/>
        </authorList>
    </citation>
    <scope>NUCLEOTIDE SEQUENCE [LARGE SCALE GENOMIC DNA]</scope>
    <source>
        <strain evidence="6">FI11154</strain>
    </source>
</reference>
<evidence type="ECO:0000259" key="4">
    <source>
        <dbReference type="Pfam" id="PF10502"/>
    </source>
</evidence>
<dbReference type="Proteomes" id="UP000246073">
    <property type="component" value="Unassembled WGS sequence"/>
</dbReference>
<evidence type="ECO:0000256" key="2">
    <source>
        <dbReference type="ARBA" id="ARBA00019232"/>
    </source>
</evidence>
<sequence length="192" mass="21232">MMPTFGPGDVVATTSYASTETMERGDLVAYKVHYISKSLLGGPGQLVDTVFLGRIIGLPGETIEIEDGIPIINGEPLKMTPISSTLDGVCPEETESSTYYQCRFVRETTPKGKSYILLDMVNNSFGDNIDAKTLADNEYYIMGDNRDNANDSRFPSVGLVLKDQIKGKIRMFSASVRKPDRQWRLDGFPGFK</sequence>
<keyword evidence="3" id="KW-0645">Protease</keyword>
<dbReference type="Gene3D" id="2.10.109.10">
    <property type="entry name" value="Umud Fragment, subunit A"/>
    <property type="match status" value="1"/>
</dbReference>
<dbReference type="GO" id="GO:0009003">
    <property type="term" value="F:signal peptidase activity"/>
    <property type="evidence" value="ECO:0007669"/>
    <property type="project" value="UniProtKB-EC"/>
</dbReference>
<evidence type="ECO:0000256" key="3">
    <source>
        <dbReference type="RuleBase" id="RU362042"/>
    </source>
</evidence>
<dbReference type="NCBIfam" id="TIGR02227">
    <property type="entry name" value="sigpep_I_bact"/>
    <property type="match status" value="1"/>
</dbReference>
<comment type="subcellular location">
    <subcellularLocation>
        <location evidence="3">Membrane</location>
        <topology evidence="3">Single-pass type II membrane protein</topology>
    </subcellularLocation>
</comment>
<organism evidence="5 6">
    <name type="scientific">Ochrobactrum soli</name>
    <dbReference type="NCBI Taxonomy" id="2448455"/>
    <lineage>
        <taxon>Bacteria</taxon>
        <taxon>Pseudomonadati</taxon>
        <taxon>Pseudomonadota</taxon>
        <taxon>Alphaproteobacteria</taxon>
        <taxon>Hyphomicrobiales</taxon>
        <taxon>Brucellaceae</taxon>
        <taxon>Brucella/Ochrobactrum group</taxon>
        <taxon>Ochrobactrum</taxon>
    </lineage>
</organism>
<dbReference type="EC" id="3.4.21.89" evidence="3"/>
<dbReference type="GO" id="GO:0006465">
    <property type="term" value="P:signal peptide processing"/>
    <property type="evidence" value="ECO:0007669"/>
    <property type="project" value="InterPro"/>
</dbReference>
<evidence type="ECO:0000313" key="5">
    <source>
        <dbReference type="EMBL" id="SPL64599.1"/>
    </source>
</evidence>
<comment type="similarity">
    <text evidence="1 3">Belongs to the peptidase S26 family.</text>
</comment>
<name>A0A2P9HKJ5_9HYPH</name>
<gene>
    <name evidence="5" type="ORF">OHAE_466</name>
</gene>
<dbReference type="GO" id="GO:0016020">
    <property type="term" value="C:membrane"/>
    <property type="evidence" value="ECO:0007669"/>
    <property type="project" value="UniProtKB-SubCell"/>
</dbReference>
<proteinExistence type="inferred from homology"/>
<accession>A0A2P9HKJ5</accession>
<feature type="domain" description="Peptidase S26" evidence="4">
    <location>
        <begin position="1"/>
        <end position="171"/>
    </location>
</feature>
<dbReference type="InterPro" id="IPR036286">
    <property type="entry name" value="LexA/Signal_pep-like_sf"/>
</dbReference>
<protein>
    <recommendedName>
        <fullName evidence="2 3">Signal peptidase I</fullName>
        <ecNumber evidence="3">3.4.21.89</ecNumber>
    </recommendedName>
</protein>
<dbReference type="CDD" id="cd06530">
    <property type="entry name" value="S26_SPase_I"/>
    <property type="match status" value="1"/>
</dbReference>
<dbReference type="SUPFAM" id="SSF51306">
    <property type="entry name" value="LexA/Signal peptidase"/>
    <property type="match status" value="1"/>
</dbReference>